<dbReference type="SUPFAM" id="SSF48371">
    <property type="entry name" value="ARM repeat"/>
    <property type="match status" value="1"/>
</dbReference>
<accession>A0A897MUV4</accession>
<evidence type="ECO:0000313" key="3">
    <source>
        <dbReference type="Proteomes" id="UP000663586"/>
    </source>
</evidence>
<proteinExistence type="predicted"/>
<dbReference type="GeneID" id="70684116"/>
<dbReference type="InterPro" id="IPR016024">
    <property type="entry name" value="ARM-type_fold"/>
</dbReference>
<dbReference type="RefSeq" id="WP_238479059.1">
    <property type="nucleotide sequence ID" value="NZ_CP064786.1"/>
</dbReference>
<sequence>MDGDHTDPAELAAALRERALDSPTDVDTGRIRALLSDPALPPGVHADAVAALLEVAQSGQHVDGEFAGLVARLLGRPSLDADPLLLRCLRAIAVDHPEAVLDHKDVIVEHVTVEDDESTQAATGCCVELVATDPEGLLDLVPTLSALLDADDPTRTNALYVLSQLAVGYPEEVKPVVPQLLDGISDRAVAYQTNALSALGAIASAYPSAAVEAIDELTALADADHPGVRGNAIGLIADVAQEHPDRTTDAVDVVTERLDDDDEYVRGNAVSAILHVGLERPDAIVEATDRLEERLDDPAPIVRSNACKAVGSLDIEDARERLETLESDDPNEEVREHAGWALEQLE</sequence>
<dbReference type="KEGG" id="hara:AArcS_0732"/>
<evidence type="ECO:0000256" key="1">
    <source>
        <dbReference type="SAM" id="MobiDB-lite"/>
    </source>
</evidence>
<dbReference type="Gene3D" id="1.25.10.10">
    <property type="entry name" value="Leucine-rich Repeat Variant"/>
    <property type="match status" value="2"/>
</dbReference>
<keyword evidence="3" id="KW-1185">Reference proteome</keyword>
<dbReference type="Pfam" id="PF20168">
    <property type="entry name" value="PDS5"/>
    <property type="match status" value="1"/>
</dbReference>
<gene>
    <name evidence="2" type="ORF">AArcS_0732</name>
</gene>
<name>A0A897MUV4_9EURY</name>
<dbReference type="PANTHER" id="PTHR12697">
    <property type="entry name" value="PBS LYASE HEAT-LIKE PROTEIN"/>
    <property type="match status" value="1"/>
</dbReference>
<dbReference type="PANTHER" id="PTHR12697:SF20">
    <property type="entry name" value="HEAT REPEAT-CONTAINING PROTEIN 4"/>
    <property type="match status" value="1"/>
</dbReference>
<dbReference type="EMBL" id="CP064786">
    <property type="protein sequence ID" value="QSG01956.1"/>
    <property type="molecule type" value="Genomic_DNA"/>
</dbReference>
<evidence type="ECO:0000313" key="2">
    <source>
        <dbReference type="EMBL" id="QSG01956.1"/>
    </source>
</evidence>
<reference evidence="2" key="1">
    <citation type="submission" date="2020-11" db="EMBL/GenBank/DDBJ databases">
        <title>Carbohydrate-dependent, anaerobic sulfur respiration: A novel catabolism in halophilic archaea.</title>
        <authorList>
            <person name="Sorokin D.Y."/>
            <person name="Messina E."/>
            <person name="Smedile F."/>
            <person name="La Cono V."/>
            <person name="Hallsworth J.E."/>
            <person name="Yakimov M.M."/>
        </authorList>
    </citation>
    <scope>NUCLEOTIDE SEQUENCE</scope>
    <source>
        <strain evidence="2">AArc-S</strain>
    </source>
</reference>
<organism evidence="2 3">
    <name type="scientific">Natranaeroarchaeum sulfidigenes</name>
    <dbReference type="NCBI Taxonomy" id="2784880"/>
    <lineage>
        <taxon>Archaea</taxon>
        <taxon>Methanobacteriati</taxon>
        <taxon>Methanobacteriota</taxon>
        <taxon>Stenosarchaea group</taxon>
        <taxon>Halobacteria</taxon>
        <taxon>Halobacteriales</taxon>
        <taxon>Natronoarchaeaceae</taxon>
        <taxon>Natranaeroarchaeum</taxon>
    </lineage>
</organism>
<dbReference type="InterPro" id="IPR011989">
    <property type="entry name" value="ARM-like"/>
</dbReference>
<dbReference type="GO" id="GO:0019135">
    <property type="term" value="F:deoxyhypusine monooxygenase activity"/>
    <property type="evidence" value="ECO:0007669"/>
    <property type="project" value="TreeGrafter"/>
</dbReference>
<protein>
    <submittedName>
        <fullName evidence="2">HEAT repeats containing protein</fullName>
    </submittedName>
</protein>
<dbReference type="AlphaFoldDB" id="A0A897MUV4"/>
<dbReference type="Proteomes" id="UP000663586">
    <property type="component" value="Chromosome"/>
</dbReference>
<feature type="region of interest" description="Disordered" evidence="1">
    <location>
        <begin position="323"/>
        <end position="346"/>
    </location>
</feature>